<comment type="caution">
    <text evidence="2">The sequence shown here is derived from an EMBL/GenBank/DDBJ whole genome shotgun (WGS) entry which is preliminary data.</text>
</comment>
<dbReference type="InterPro" id="IPR007822">
    <property type="entry name" value="LANC-like"/>
</dbReference>
<dbReference type="SUPFAM" id="SSF56112">
    <property type="entry name" value="Protein kinase-like (PK-like)"/>
    <property type="match status" value="1"/>
</dbReference>
<evidence type="ECO:0000313" key="3">
    <source>
        <dbReference type="Proteomes" id="UP001240236"/>
    </source>
</evidence>
<dbReference type="InterPro" id="IPR012341">
    <property type="entry name" value="6hp_glycosidase-like_sf"/>
</dbReference>
<dbReference type="InterPro" id="IPR057929">
    <property type="entry name" value="RamC_N"/>
</dbReference>
<evidence type="ECO:0000259" key="1">
    <source>
        <dbReference type="PROSITE" id="PS50011"/>
    </source>
</evidence>
<dbReference type="PRINTS" id="PR01950">
    <property type="entry name" value="LANCSUPER"/>
</dbReference>
<dbReference type="PROSITE" id="PS50011">
    <property type="entry name" value="PROTEIN_KINASE_DOM"/>
    <property type="match status" value="1"/>
</dbReference>
<dbReference type="Proteomes" id="UP001240236">
    <property type="component" value="Unassembled WGS sequence"/>
</dbReference>
<accession>A0AAE3VVP1</accession>
<dbReference type="GO" id="GO:0004672">
    <property type="term" value="F:protein kinase activity"/>
    <property type="evidence" value="ECO:0007669"/>
    <property type="project" value="InterPro"/>
</dbReference>
<dbReference type="EMBL" id="JAUSUZ010000001">
    <property type="protein sequence ID" value="MDQ0364184.1"/>
    <property type="molecule type" value="Genomic_DNA"/>
</dbReference>
<gene>
    <name evidence="2" type="ORF">J2S42_000853</name>
</gene>
<feature type="domain" description="Protein kinase" evidence="1">
    <location>
        <begin position="202"/>
        <end position="491"/>
    </location>
</feature>
<dbReference type="SMART" id="SM00220">
    <property type="entry name" value="S_TKc"/>
    <property type="match status" value="1"/>
</dbReference>
<sequence length="819" mass="86759">MTGWLSAPYVREQVAGAYDHEYTVAGTPEWTYARRDVPLPAHGWKLHVSARAGDLPDLAAVLVPYLLAERHDFKLAAGTAALAAMNDGYEHPATVGKAFTVYPEPDRVRTLGLALARMLRGRIGPRVLSDRRVAADAPVYYRYGPFVNQWFAGARGVLAVQIPGPGDARFDAIATLHYRQPDWVSDPFGPAPAAPQLLGGRYTVDDGIIRSAHGDVLRGRDTATGDRVVIKQARAYVGEARLRLRNERRVLGALDGVGGVPRFLDHFAHGDDEFLVSTDLGGDNLQTRIMTGGALGLSPAFTRLAHELAGIVCALHDRDVIMRDVTPRNVVGTGLVDFGIAALHGLHPRGGTHGFAPSRQMRGAPAVPEDDAHALGMTLAFAATGLVPVIVETEDGLSAARMRSSVTALLGPSAGVLLDLISGDGPVALAALRALAAGSLSLTGPRRGYGRRPCPDVPALRRHVLRVVCEQAPGRVLDAPESAYASFDATLYTGSAGLGLELLHHREFPAVPPLLDRLFEHAGRAARRFPRPPGLHLGSTGTLLFRARMGDPDAAAPATPFDAADPHDDIISGIAGCGIGHLLRGDHAAARACVDALLRPGPMRLSVTDTPSPSTEPASSYAHGTAGVLDLLLEYVAATGDPAVRTEARHRAGVLAHTAADLIVRARRRGAVPLAVSWCQGLAGIGRALLHATTVLGAGERGDARFAELALAAAEVCAEWVPRMQNPGQCCGLAGVGTYLIDCARHTGDGRWLDAAHDVARQLMRRSHGPDDAPRFVDLDRQDAPLSWSAGYTGILTFLRRLDDPAAPGLLEPSALLAE</sequence>
<dbReference type="Gene3D" id="1.10.510.10">
    <property type="entry name" value="Transferase(Phosphotransferase) domain 1"/>
    <property type="match status" value="1"/>
</dbReference>
<dbReference type="Pfam" id="PF05147">
    <property type="entry name" value="LANC_like"/>
    <property type="match status" value="1"/>
</dbReference>
<protein>
    <recommendedName>
        <fullName evidence="1">Protein kinase domain-containing protein</fullName>
    </recommendedName>
</protein>
<dbReference type="Pfam" id="PF25816">
    <property type="entry name" value="RamC_N"/>
    <property type="match status" value="1"/>
</dbReference>
<dbReference type="GO" id="GO:0005975">
    <property type="term" value="P:carbohydrate metabolic process"/>
    <property type="evidence" value="ECO:0007669"/>
    <property type="project" value="InterPro"/>
</dbReference>
<dbReference type="RefSeq" id="WP_307235386.1">
    <property type="nucleotide sequence ID" value="NZ_JAUSUZ010000001.1"/>
</dbReference>
<organism evidence="2 3">
    <name type="scientific">Catenuloplanes indicus</name>
    <dbReference type="NCBI Taxonomy" id="137267"/>
    <lineage>
        <taxon>Bacteria</taxon>
        <taxon>Bacillati</taxon>
        <taxon>Actinomycetota</taxon>
        <taxon>Actinomycetes</taxon>
        <taxon>Micromonosporales</taxon>
        <taxon>Micromonosporaceae</taxon>
        <taxon>Catenuloplanes</taxon>
    </lineage>
</organism>
<dbReference type="GO" id="GO:0031179">
    <property type="term" value="P:peptide modification"/>
    <property type="evidence" value="ECO:0007669"/>
    <property type="project" value="InterPro"/>
</dbReference>
<dbReference type="SUPFAM" id="SSF158745">
    <property type="entry name" value="LanC-like"/>
    <property type="match status" value="1"/>
</dbReference>
<dbReference type="AlphaFoldDB" id="A0AAE3VVP1"/>
<proteinExistence type="predicted"/>
<dbReference type="Gene3D" id="1.50.10.10">
    <property type="match status" value="1"/>
</dbReference>
<dbReference type="SMART" id="SM01260">
    <property type="entry name" value="LANC_like"/>
    <property type="match status" value="1"/>
</dbReference>
<evidence type="ECO:0000313" key="2">
    <source>
        <dbReference type="EMBL" id="MDQ0364184.1"/>
    </source>
</evidence>
<dbReference type="InterPro" id="IPR011009">
    <property type="entry name" value="Kinase-like_dom_sf"/>
</dbReference>
<name>A0AAE3VVP1_9ACTN</name>
<reference evidence="2 3" key="1">
    <citation type="submission" date="2023-07" db="EMBL/GenBank/DDBJ databases">
        <title>Sequencing the genomes of 1000 actinobacteria strains.</title>
        <authorList>
            <person name="Klenk H.-P."/>
        </authorList>
    </citation>
    <scope>NUCLEOTIDE SEQUENCE [LARGE SCALE GENOMIC DNA]</scope>
    <source>
        <strain evidence="2 3">DSM 44709</strain>
    </source>
</reference>
<keyword evidence="3" id="KW-1185">Reference proteome</keyword>
<dbReference type="InterPro" id="IPR000719">
    <property type="entry name" value="Prot_kinase_dom"/>
</dbReference>
<dbReference type="GO" id="GO:0005524">
    <property type="term" value="F:ATP binding"/>
    <property type="evidence" value="ECO:0007669"/>
    <property type="project" value="InterPro"/>
</dbReference>